<sequence length="149" mass="15334">MTGDVLGVGSPQGTQLVPGAPLEVCGFDLVQHRRLGNALTLWRATAMIIAPVSAVPPPGTVVVSTCLPATSVRVLLTEAPISTSFTPPVVPLLTVLARGALVMVRTPRTPRSVRGLSVSVVAPAPRRVVAFKTLAAPEAVTITVSTTPT</sequence>
<dbReference type="AlphaFoldDB" id="A0AA47FGQ9"/>
<gene>
    <name evidence="1" type="ORF">OFA60_08060</name>
</gene>
<dbReference type="EMBL" id="CP113787">
    <property type="protein sequence ID" value="WAL42031.1"/>
    <property type="molecule type" value="Genomic_DNA"/>
</dbReference>
<organism evidence="1 2">
    <name type="scientific">Actinomyces naeslundii</name>
    <dbReference type="NCBI Taxonomy" id="1655"/>
    <lineage>
        <taxon>Bacteria</taxon>
        <taxon>Bacillati</taxon>
        <taxon>Actinomycetota</taxon>
        <taxon>Actinomycetes</taxon>
        <taxon>Actinomycetales</taxon>
        <taxon>Actinomycetaceae</taxon>
        <taxon>Actinomyces</taxon>
    </lineage>
</organism>
<dbReference type="RefSeq" id="WP_076138242.1">
    <property type="nucleotide sequence ID" value="NZ_CP113787.1"/>
</dbReference>
<protein>
    <submittedName>
        <fullName evidence="1">Uncharacterized protein</fullName>
    </submittedName>
</protein>
<proteinExistence type="predicted"/>
<evidence type="ECO:0000313" key="2">
    <source>
        <dbReference type="Proteomes" id="UP001163127"/>
    </source>
</evidence>
<dbReference type="Proteomes" id="UP001163127">
    <property type="component" value="Chromosome"/>
</dbReference>
<name>A0AA47FGQ9_ACTNA</name>
<evidence type="ECO:0000313" key="1">
    <source>
        <dbReference type="EMBL" id="WAL42031.1"/>
    </source>
</evidence>
<reference evidence="1" key="1">
    <citation type="submission" date="2022-11" db="EMBL/GenBank/DDBJ databases">
        <title>Dental biofilm bacteria. Genome sequencing and assembly.</title>
        <authorList>
            <person name="Robertsson C."/>
        </authorList>
    </citation>
    <scope>NUCLEOTIDE SEQUENCE</scope>
    <source>
        <strain evidence="1">CW</strain>
    </source>
</reference>
<accession>A0AA47FGQ9</accession>